<dbReference type="InterPro" id="IPR015947">
    <property type="entry name" value="PUA-like_sf"/>
</dbReference>
<dbReference type="Proteomes" id="UP000321386">
    <property type="component" value="Unassembled WGS sequence"/>
</dbReference>
<evidence type="ECO:0000259" key="1">
    <source>
        <dbReference type="SMART" id="SM01022"/>
    </source>
</evidence>
<gene>
    <name evidence="2" type="ORF">CPE01_06580</name>
</gene>
<feature type="domain" description="ASCH" evidence="1">
    <location>
        <begin position="65"/>
        <end position="188"/>
    </location>
</feature>
<dbReference type="PANTHER" id="PTHR39203">
    <property type="entry name" value="CYTOPLASMIC PROTEIN-RELATED"/>
    <property type="match status" value="1"/>
</dbReference>
<dbReference type="InterPro" id="IPR007374">
    <property type="entry name" value="ASCH_domain"/>
</dbReference>
<dbReference type="Pfam" id="PF04266">
    <property type="entry name" value="ASCH"/>
    <property type="match status" value="1"/>
</dbReference>
<dbReference type="AlphaFoldDB" id="A0A510UVU8"/>
<proteinExistence type="predicted"/>
<dbReference type="Gene3D" id="3.10.400.10">
    <property type="entry name" value="Sulfate adenylyltransferase"/>
    <property type="match status" value="1"/>
</dbReference>
<dbReference type="SUPFAM" id="SSF88697">
    <property type="entry name" value="PUA domain-like"/>
    <property type="match status" value="1"/>
</dbReference>
<protein>
    <recommendedName>
        <fullName evidence="1">ASCH domain-containing protein</fullName>
    </recommendedName>
</protein>
<dbReference type="SMART" id="SM01022">
    <property type="entry name" value="ASCH"/>
    <property type="match status" value="1"/>
</dbReference>
<reference evidence="2 3" key="1">
    <citation type="submission" date="2019-07" db="EMBL/GenBank/DDBJ databases">
        <title>Whole genome shotgun sequence of Cellulomonas persica NBRC 101101.</title>
        <authorList>
            <person name="Hosoyama A."/>
            <person name="Uohara A."/>
            <person name="Ohji S."/>
            <person name="Ichikawa N."/>
        </authorList>
    </citation>
    <scope>NUCLEOTIDE SEQUENCE [LARGE SCALE GENOMIC DNA]</scope>
    <source>
        <strain evidence="2 3">NBRC 101101</strain>
    </source>
</reference>
<keyword evidence="3" id="KW-1185">Reference proteome</keyword>
<dbReference type="PANTHER" id="PTHR39203:SF1">
    <property type="entry name" value="CYTOPLASMIC PROTEIN"/>
    <property type="match status" value="1"/>
</dbReference>
<comment type="caution">
    <text evidence="2">The sequence shown here is derived from an EMBL/GenBank/DDBJ whole genome shotgun (WGS) entry which is preliminary data.</text>
</comment>
<evidence type="ECO:0000313" key="3">
    <source>
        <dbReference type="Proteomes" id="UP000321386"/>
    </source>
</evidence>
<dbReference type="InterPro" id="IPR009326">
    <property type="entry name" value="DUF984"/>
</dbReference>
<dbReference type="EMBL" id="BJUA01000002">
    <property type="protein sequence ID" value="GEK16925.1"/>
    <property type="molecule type" value="Genomic_DNA"/>
</dbReference>
<evidence type="ECO:0000313" key="2">
    <source>
        <dbReference type="EMBL" id="GEK16925.1"/>
    </source>
</evidence>
<name>A0A510UVU8_9CELL</name>
<sequence length="201" mass="22136">MSYNCSNRGAASFDGDGGCWHAARMNDRPATSLPAVDRAAADAFWAAYSAAHPSAAAGAPEYTVEYFGDSPRLADQLLRAVTHGPKRATAELVDAYVAGGDLLPRIGGHWIACDGTGRPAAILRTTDLRLATFDEVDEAFAYDEGEDDRTLESWRREHRRYWTRTCAARGATWSEQDEIVCERFTVVWPPELADEPTSHER</sequence>
<organism evidence="2 3">
    <name type="scientific">Cellulomonas persica</name>
    <dbReference type="NCBI Taxonomy" id="76861"/>
    <lineage>
        <taxon>Bacteria</taxon>
        <taxon>Bacillati</taxon>
        <taxon>Actinomycetota</taxon>
        <taxon>Actinomycetes</taxon>
        <taxon>Micrococcales</taxon>
        <taxon>Cellulomonadaceae</taxon>
        <taxon>Cellulomonas</taxon>
    </lineage>
</organism>
<dbReference type="CDD" id="cd06553">
    <property type="entry name" value="ASCH_Ef3133_like"/>
    <property type="match status" value="1"/>
</dbReference>
<accession>A0A510UVU8</accession>